<proteinExistence type="predicted"/>
<dbReference type="EMBL" id="CBSW010000107">
    <property type="protein sequence ID" value="CDG96168.1"/>
    <property type="molecule type" value="Genomic_DNA"/>
</dbReference>
<dbReference type="HOGENOM" id="CLU_3031442_0_0_6"/>
<protein>
    <submittedName>
        <fullName evidence="1">Uncharacterized protein</fullName>
    </submittedName>
</protein>
<dbReference type="AlphaFoldDB" id="A0A077NCR2"/>
<evidence type="ECO:0000313" key="1">
    <source>
        <dbReference type="EMBL" id="CDG96168.1"/>
    </source>
</evidence>
<name>A0A077NCR2_XENBV</name>
<accession>A0A077NCR2</accession>
<sequence length="55" mass="6269">MQRYQERNGQVGQAKQGTLSVGQFLMISLGEPVSRQFMKVKYWGSFLILTAPLSY</sequence>
<gene>
    <name evidence="1" type="ORF">XBP1_1950010</name>
</gene>
<organism evidence="1">
    <name type="scientific">Xenorhabdus bovienii str. puntauvense</name>
    <dbReference type="NCBI Taxonomy" id="1398201"/>
    <lineage>
        <taxon>Bacteria</taxon>
        <taxon>Pseudomonadati</taxon>
        <taxon>Pseudomonadota</taxon>
        <taxon>Gammaproteobacteria</taxon>
        <taxon>Enterobacterales</taxon>
        <taxon>Morganellaceae</taxon>
        <taxon>Xenorhabdus</taxon>
    </lineage>
</organism>
<dbReference type="Proteomes" id="UP000028511">
    <property type="component" value="Unassembled WGS sequence"/>
</dbReference>
<comment type="caution">
    <text evidence="1">The sequence shown here is derived from an EMBL/GenBank/DDBJ whole genome shotgun (WGS) entry which is preliminary data.</text>
</comment>
<reference evidence="1" key="1">
    <citation type="submission" date="2013-07" db="EMBL/GenBank/DDBJ databases">
        <title>Sub-species coevolution in mutualistic symbiosis.</title>
        <authorList>
            <person name="Murfin K."/>
            <person name="Klassen J."/>
            <person name="Lee M."/>
            <person name="Forst S."/>
            <person name="Stock P."/>
            <person name="Goodrich-Blair H."/>
        </authorList>
    </citation>
    <scope>NUCLEOTIDE SEQUENCE [LARGE SCALE GENOMIC DNA]</scope>
    <source>
        <strain evidence="1">Puntauvense</strain>
    </source>
</reference>